<name>A0ABR6NCW5_9SPHN</name>
<evidence type="ECO:0000256" key="3">
    <source>
        <dbReference type="ARBA" id="ARBA00022729"/>
    </source>
</evidence>
<keyword evidence="2" id="KW-0964">Secreted</keyword>
<dbReference type="PANTHER" id="PTHR12338:SF8">
    <property type="entry name" value="HEME_HEMOPEXIN-BINDING PROTEIN"/>
    <property type="match status" value="1"/>
</dbReference>
<dbReference type="PANTHER" id="PTHR12338">
    <property type="entry name" value="AUTOTRANSPORTER"/>
    <property type="match status" value="1"/>
</dbReference>
<dbReference type="RefSeq" id="WP_184151070.1">
    <property type="nucleotide sequence ID" value="NZ_JACHKA010000001.1"/>
</dbReference>
<comment type="subcellular location">
    <subcellularLocation>
        <location evidence="1">Secreted</location>
    </subcellularLocation>
</comment>
<evidence type="ECO:0000256" key="2">
    <source>
        <dbReference type="ARBA" id="ARBA00022525"/>
    </source>
</evidence>
<feature type="domain" description="Filamentous haemagglutinin FhaB/tRNA nuclease CdiA-like TPS" evidence="4">
    <location>
        <begin position="39"/>
        <end position="146"/>
    </location>
</feature>
<dbReference type="SMART" id="SM00912">
    <property type="entry name" value="Haemagg_act"/>
    <property type="match status" value="1"/>
</dbReference>
<sequence length="146" mass="14934">MGGVAMMGKRQGRSSRWYREASILAAIAAAGVLVGPKTALADPRGGAVVAGQASIAGEGSGRLLVTQTTDRAIVNWDSFSIGAGESAIFRQPGARSVIANRVTGADPSQILGSIQADGQVVLINRNGILFGKTSSVDAARARRDNA</sequence>
<dbReference type="NCBIfam" id="TIGR01901">
    <property type="entry name" value="adhes_NPXG"/>
    <property type="match status" value="1"/>
</dbReference>
<dbReference type="Pfam" id="PF05860">
    <property type="entry name" value="TPS"/>
    <property type="match status" value="1"/>
</dbReference>
<keyword evidence="6" id="KW-1185">Reference proteome</keyword>
<dbReference type="InterPro" id="IPR011050">
    <property type="entry name" value="Pectin_lyase_fold/virulence"/>
</dbReference>
<dbReference type="EMBL" id="JACHKA010000001">
    <property type="protein sequence ID" value="MBB5985110.1"/>
    <property type="molecule type" value="Genomic_DNA"/>
</dbReference>
<dbReference type="SUPFAM" id="SSF51126">
    <property type="entry name" value="Pectin lyase-like"/>
    <property type="match status" value="1"/>
</dbReference>
<keyword evidence="3" id="KW-0732">Signal</keyword>
<proteinExistence type="predicted"/>
<evidence type="ECO:0000259" key="4">
    <source>
        <dbReference type="SMART" id="SM00912"/>
    </source>
</evidence>
<protein>
    <submittedName>
        <fullName evidence="5">Filamentous hemagglutinin family protein</fullName>
    </submittedName>
</protein>
<evidence type="ECO:0000313" key="6">
    <source>
        <dbReference type="Proteomes" id="UP001138540"/>
    </source>
</evidence>
<dbReference type="Gene3D" id="2.160.20.10">
    <property type="entry name" value="Single-stranded right-handed beta-helix, Pectin lyase-like"/>
    <property type="match status" value="1"/>
</dbReference>
<comment type="caution">
    <text evidence="5">The sequence shown here is derived from an EMBL/GenBank/DDBJ whole genome shotgun (WGS) entry which is preliminary data.</text>
</comment>
<reference evidence="5 6" key="1">
    <citation type="submission" date="2020-08" db="EMBL/GenBank/DDBJ databases">
        <title>Exploring microbial biodiversity for novel pathways involved in the catabolism of aromatic compounds derived from lignin.</title>
        <authorList>
            <person name="Elkins J."/>
        </authorList>
    </citation>
    <scope>NUCLEOTIDE SEQUENCE [LARGE SCALE GENOMIC DNA]</scope>
    <source>
        <strain evidence="5 6">B1D3A</strain>
    </source>
</reference>
<organism evidence="5 6">
    <name type="scientific">Sphingobium lignivorans</name>
    <dbReference type="NCBI Taxonomy" id="2735886"/>
    <lineage>
        <taxon>Bacteria</taxon>
        <taxon>Pseudomonadati</taxon>
        <taxon>Pseudomonadota</taxon>
        <taxon>Alphaproteobacteria</taxon>
        <taxon>Sphingomonadales</taxon>
        <taxon>Sphingomonadaceae</taxon>
        <taxon>Sphingobium</taxon>
    </lineage>
</organism>
<evidence type="ECO:0000256" key="1">
    <source>
        <dbReference type="ARBA" id="ARBA00004613"/>
    </source>
</evidence>
<dbReference type="Proteomes" id="UP001138540">
    <property type="component" value="Unassembled WGS sequence"/>
</dbReference>
<accession>A0ABR6NCW5</accession>
<dbReference type="InterPro" id="IPR012334">
    <property type="entry name" value="Pectin_lyas_fold"/>
</dbReference>
<gene>
    <name evidence="5" type="ORF">HNP60_001084</name>
</gene>
<evidence type="ECO:0000313" key="5">
    <source>
        <dbReference type="EMBL" id="MBB5985110.1"/>
    </source>
</evidence>
<dbReference type="InterPro" id="IPR050909">
    <property type="entry name" value="Bact_Autotransporter_VF"/>
</dbReference>
<dbReference type="InterPro" id="IPR008638">
    <property type="entry name" value="FhaB/CdiA-like_TPS"/>
</dbReference>